<keyword evidence="2" id="KW-1185">Reference proteome</keyword>
<evidence type="ECO:0000313" key="1">
    <source>
        <dbReference type="EMBL" id="KAK5527517.1"/>
    </source>
</evidence>
<dbReference type="Proteomes" id="UP001345827">
    <property type="component" value="Unassembled WGS sequence"/>
</dbReference>
<reference evidence="1 2" key="1">
    <citation type="submission" date="2023-06" db="EMBL/GenBank/DDBJ databases">
        <title>Black Yeasts Isolated from many extreme environments.</title>
        <authorList>
            <person name="Coleine C."/>
            <person name="Stajich J.E."/>
            <person name="Selbmann L."/>
        </authorList>
    </citation>
    <scope>NUCLEOTIDE SEQUENCE [LARGE SCALE GENOMIC DNA]</scope>
    <source>
        <strain evidence="1 2">CCFEE 5887</strain>
    </source>
</reference>
<dbReference type="AlphaFoldDB" id="A0AAV9PQG4"/>
<gene>
    <name evidence="1" type="ORF">LTR25_011130</name>
</gene>
<accession>A0AAV9PQG4</accession>
<dbReference type="EMBL" id="JAXLQG010000049">
    <property type="protein sequence ID" value="KAK5527517.1"/>
    <property type="molecule type" value="Genomic_DNA"/>
</dbReference>
<comment type="caution">
    <text evidence="1">The sequence shown here is derived from an EMBL/GenBank/DDBJ whole genome shotgun (WGS) entry which is preliminary data.</text>
</comment>
<protein>
    <submittedName>
        <fullName evidence="1">Uncharacterized protein</fullName>
    </submittedName>
</protein>
<name>A0AAV9PQG4_9PEZI</name>
<proteinExistence type="predicted"/>
<evidence type="ECO:0000313" key="2">
    <source>
        <dbReference type="Proteomes" id="UP001345827"/>
    </source>
</evidence>
<organism evidence="1 2">
    <name type="scientific">Vermiconidia calcicola</name>
    <dbReference type="NCBI Taxonomy" id="1690605"/>
    <lineage>
        <taxon>Eukaryota</taxon>
        <taxon>Fungi</taxon>
        <taxon>Dikarya</taxon>
        <taxon>Ascomycota</taxon>
        <taxon>Pezizomycotina</taxon>
        <taxon>Dothideomycetes</taxon>
        <taxon>Dothideomycetidae</taxon>
        <taxon>Mycosphaerellales</taxon>
        <taxon>Extremaceae</taxon>
        <taxon>Vermiconidia</taxon>
    </lineage>
</organism>
<sequence length="100" mass="11475">MPPAETPIRYTTILHLKAQARRGIRPLRHIVIPPNIDLRRQTWATSSHIRLQVSHIRILHRLPSEEKLQAMPPIQATDIQEVSLALRDLPEIPTALHIIP</sequence>